<evidence type="ECO:0000256" key="3">
    <source>
        <dbReference type="ARBA" id="ARBA00022729"/>
    </source>
</evidence>
<feature type="transmembrane region" description="Helical" evidence="5">
    <location>
        <begin position="1888"/>
        <end position="1908"/>
    </location>
</feature>
<dbReference type="SUPFAM" id="SSF69318">
    <property type="entry name" value="Integrin alpha N-terminal domain"/>
    <property type="match status" value="1"/>
</dbReference>
<comment type="caution">
    <text evidence="8">The sequence shown here is derived from an EMBL/GenBank/DDBJ whole genome shotgun (WGS) entry which is preliminary data.</text>
</comment>
<dbReference type="Gene3D" id="2.180.10.10">
    <property type="entry name" value="RHS repeat-associated core"/>
    <property type="match status" value="2"/>
</dbReference>
<evidence type="ECO:0000259" key="7">
    <source>
        <dbReference type="Pfam" id="PF15528"/>
    </source>
</evidence>
<proteinExistence type="predicted"/>
<dbReference type="Pfam" id="PF13517">
    <property type="entry name" value="FG-GAP_3"/>
    <property type="match status" value="1"/>
</dbReference>
<keyword evidence="4" id="KW-0843">Virulence</keyword>
<feature type="signal peptide" evidence="6">
    <location>
        <begin position="1"/>
        <end position="19"/>
    </location>
</feature>
<evidence type="ECO:0000256" key="6">
    <source>
        <dbReference type="SAM" id="SignalP"/>
    </source>
</evidence>
<dbReference type="NCBIfam" id="TIGR03696">
    <property type="entry name" value="Rhs_assc_core"/>
    <property type="match status" value="1"/>
</dbReference>
<feature type="transmembrane region" description="Helical" evidence="5">
    <location>
        <begin position="1856"/>
        <end position="1876"/>
    </location>
</feature>
<dbReference type="RefSeq" id="WP_230005020.1">
    <property type="nucleotide sequence ID" value="NZ_CP087134.1"/>
</dbReference>
<dbReference type="InterPro" id="IPR029115">
    <property type="entry name" value="Ntox23"/>
</dbReference>
<comment type="subcellular location">
    <subcellularLocation>
        <location evidence="1">Secreted</location>
    </subcellularLocation>
</comment>
<keyword evidence="3 6" id="KW-0732">Signal</keyword>
<dbReference type="Proteomes" id="UP001273350">
    <property type="component" value="Unassembled WGS sequence"/>
</dbReference>
<dbReference type="InterPro" id="IPR050708">
    <property type="entry name" value="T6SS_VgrG/RHS"/>
</dbReference>
<dbReference type="EMBL" id="JAWXVI010000002">
    <property type="protein sequence ID" value="MDX6188498.1"/>
    <property type="molecule type" value="Genomic_DNA"/>
</dbReference>
<dbReference type="Pfam" id="PF03534">
    <property type="entry name" value="SpvB"/>
    <property type="match status" value="1"/>
</dbReference>
<feature type="chain" id="PRO_5047337458" evidence="6">
    <location>
        <begin position="20"/>
        <end position="2185"/>
    </location>
</feature>
<evidence type="ECO:0000256" key="1">
    <source>
        <dbReference type="ARBA" id="ARBA00004613"/>
    </source>
</evidence>
<evidence type="ECO:0000313" key="9">
    <source>
        <dbReference type="Proteomes" id="UP001273350"/>
    </source>
</evidence>
<keyword evidence="2" id="KW-0964">Secreted</keyword>
<dbReference type="InterPro" id="IPR013517">
    <property type="entry name" value="FG-GAP"/>
</dbReference>
<dbReference type="Gene3D" id="2.130.10.130">
    <property type="entry name" value="Integrin alpha, N-terminal"/>
    <property type="match status" value="1"/>
</dbReference>
<dbReference type="InterPro" id="IPR028994">
    <property type="entry name" value="Integrin_alpha_N"/>
</dbReference>
<dbReference type="PANTHER" id="PTHR32305:SF15">
    <property type="entry name" value="PROTEIN RHSA-RELATED"/>
    <property type="match status" value="1"/>
</dbReference>
<keyword evidence="5" id="KW-1133">Transmembrane helix</keyword>
<dbReference type="InterPro" id="IPR006530">
    <property type="entry name" value="YD"/>
</dbReference>
<dbReference type="Pfam" id="PF15528">
    <property type="entry name" value="Ntox23"/>
    <property type="match status" value="1"/>
</dbReference>
<keyword evidence="9" id="KW-1185">Reference proteome</keyword>
<reference evidence="8 9" key="1">
    <citation type="submission" date="2023-11" db="EMBL/GenBank/DDBJ databases">
        <title>Unpublished Manusciprt.</title>
        <authorList>
            <person name="Saticioglu I.B."/>
            <person name="Ay H."/>
            <person name="Ajmi N."/>
            <person name="Altun S."/>
            <person name="Duman M."/>
        </authorList>
    </citation>
    <scope>NUCLEOTIDE SEQUENCE [LARGE SCALE GENOMIC DNA]</scope>
    <source>
        <strain evidence="8 9">Fl-318</strain>
    </source>
</reference>
<accession>A0ABU4R7H5</accession>
<evidence type="ECO:0000256" key="2">
    <source>
        <dbReference type="ARBA" id="ARBA00022525"/>
    </source>
</evidence>
<dbReference type="InterPro" id="IPR022385">
    <property type="entry name" value="Rhs_assc_core"/>
</dbReference>
<feature type="domain" description="Bacterial toxin 23" evidence="7">
    <location>
        <begin position="1958"/>
        <end position="2153"/>
    </location>
</feature>
<dbReference type="NCBIfam" id="TIGR01643">
    <property type="entry name" value="YD_repeat_2x"/>
    <property type="match status" value="2"/>
</dbReference>
<evidence type="ECO:0000256" key="5">
    <source>
        <dbReference type="SAM" id="Phobius"/>
    </source>
</evidence>
<protein>
    <submittedName>
        <fullName evidence="8">Polymorphic toxin type 23 domain-containing protein</fullName>
    </submittedName>
</protein>
<evidence type="ECO:0000313" key="8">
    <source>
        <dbReference type="EMBL" id="MDX6188498.1"/>
    </source>
</evidence>
<sequence length="2185" mass="241506">MKKFHFVLILLFISLIISAQTSPTGSSTEVGITEGQLSVSLSGGANYTVPIAVPPGINGVLPQVSLVYNSQGGNGIAGYGWNISGVSAITRTSSTKYHDGTIDPVDFDILDRFAFDGQRLIVKSGTAGVYGADGTVYETENFSNVKITSYGSHPSGVNYGPAYFIVEYPDGSKSYYGNSTDCRSATDWSISYWENPQGVRISYTYVLSNNILNISSIKYGARTTSAPINEIQFVYETRQRPEQAYIGGLSLVRDTILKELKVIGNAVGFRNYILDYDKTSLDYQRLVSITEKSGDGSKSYNPTVFEYQSSANSSLPLGAKEPANIDFSGINFVNTGYISGDFDTDGKIDIILYSPTGTDAKKKYWLYNNIIAGSANISSMHDVGKFEEIFPSTFLSSNNKVLPQGWVISKKTDTSYTFTTYGIGSTSHISEQYNRVVNFPTVVMSDDCDLNCNVLGKRYGIFSKRILSGDFNGDGLTDVIAIDTKLDYFNNCIYDPTMGVCGTSTTPQEMRSKKVYFIDLKRDNTVDFLHDSGELISDVSGSKVEVIDFDGDGKSDFIVFDSGFVKVYTLDRTNKLILMYQNTTSDSGIMLDRPVLMGDYNGDGKTDFVIPNAVNQDSWNFYLSNGVSFNKVNGAIGLEYKTSEFGFYGVKGWSLNDTYSLNERSYIANDYNGDGKTDILYQQNLTVEREGEKYDNRGTPQLTKLVLLENKLVTGNVINFSMINTPTQVAGIRRYPIAVFTNHNEVNQNLEYSLISDNKIVTFNGPKDNRKDVLVNSITTGNGVKEKITYNALKQDEYEPFYTPTLFVETFPNIDVTIAPSLKMVTKLEKSSKNVYKKQLFLYSGAVSNLEGLGFMGFRSTVRTNWHDDNTAVISSISKNDMSLRGANVENYTVLGLNTPLIPKPNEITTPSTIIKEGTYTVTGTENLVATQSITLKSNMWVKSGSTFSATINEDANFGTSLGTPSDFITKSLLTYESELLPNKVFKIKNTKLKQFNNLEGTGSESITEYDTNNNPIKSTTNLKEGSRTVQTSLSNISYHPSSQSPYIVGRPAGKVQTVKTSTDVMSSEELYTYSNSLLTQVKKKGTNTDYITEDNVYDVFGNITKKNITVPGLSTRITNYVYDTSGRFLIKSTDIEGISVDFVYNLSNGLLMSETDPYGLTTVYLYDSFFKKTKTTDYLGKSKTYNYTRSSEKTIITGSGEDGSSTEEIFDDLGRKIKIGSKNIMGTYSNVFYYYDIYDRNYKVSQPTFGLSPIQFNETKFDVYGRTIQNIDYTGKITNTSYSSLTTTINDGTKNKIITKNAIGNVVSITDAPGGTVNYTYFANGNLKESDYAGAKTVITQDGWGRKTRLVDSSAGTYIYEYNAFGETLKESTPNGITNYKFNNVGKLEEKTISGTNTNSKSTYTYDSSTKLIVSSKFEDLTNGANTITTVYTYDNSKRINKTTETTPYAVFTKELTYDGFGRVDTESSVAAAGGKSSGKIVRNTYKNGSHWQILDNETNAVLWQTNSVNDRGQLLTAQNGPITITNTYDTYGFVSQSKYDKTNGLTNILTLNTIFDVKKSNLTSRSNSLFGWNESFEYDALDRLTKFKNVQGVQETQVYDDRGRITQNNLGTYKYTKTDNPYQNTEINPTNEALDYYTLKQKQFISYNSFKSPVQIEETGIDKISFVYNDGNDRTAMFYGSVQDDKLLRPKRKYYSADGSMEIKHNIVTGVFEFTTYIGGDGYSAPIVMKSNGETQKYLYLQRDYQGSILAITDQSGAIIEKRLFDAWGAIIKVQDGAGNILTELTVLDRGYTGHEHLQTVGIINMNGRLYDPKLHRFLQPDNNIQDPSNTQNYNRYGYCWNNPLKYTDPSGEIVWAPIIAGAIIGAIIGAVGYGVQAIQTGNWSWGQFSISVLSGAAIGAITGGVDPSSSVLSAASVGQAVATGFVSAILPSYGVQVGDWSFNISPAIAFGNTSGIGASLSVGYSSGDFSFSAGVGIMSNSNYSGFGKNGLEIRKSILAAYDDGKTGVSLGTNFWSGDFKQQTGTLGLHFGDFRAQYENDGKPFSGISADGNDQYRTAALSLSVGEFGTGFNLFTGTRTKEDYYYEDNNMSGGKLGNFSIGRFGEYYKNGFVHERGTPYRMGAAYFSYKSYRVGVNSEWIRHAIQNVAIHGTFIANQRMFEMQNGDWNGYFQYKTSNIFTTW</sequence>
<organism evidence="8 9">
    <name type="scientific">Flavobacterium cupriresistens</name>
    <dbReference type="NCBI Taxonomy" id="2893885"/>
    <lineage>
        <taxon>Bacteria</taxon>
        <taxon>Pseudomonadati</taxon>
        <taxon>Bacteroidota</taxon>
        <taxon>Flavobacteriia</taxon>
        <taxon>Flavobacteriales</taxon>
        <taxon>Flavobacteriaceae</taxon>
        <taxon>Flavobacterium</taxon>
    </lineage>
</organism>
<keyword evidence="5" id="KW-0812">Transmembrane</keyword>
<gene>
    <name evidence="8" type="ORF">SGQ83_03980</name>
</gene>
<evidence type="ECO:0000256" key="4">
    <source>
        <dbReference type="ARBA" id="ARBA00023026"/>
    </source>
</evidence>
<name>A0ABU4R7H5_9FLAO</name>
<keyword evidence="5" id="KW-0472">Membrane</keyword>
<dbReference type="PANTHER" id="PTHR32305">
    <property type="match status" value="1"/>
</dbReference>
<dbReference type="InterPro" id="IPR003284">
    <property type="entry name" value="Sal_SpvB"/>
</dbReference>